<gene>
    <name evidence="2" type="ORF">OOU_Y34scaffold00228g31</name>
</gene>
<proteinExistence type="predicted"/>
<name>A0AA97P507_PYRO3</name>
<sequence length="54" mass="5808">MYLLGTWEGEGIRESRLPEAAAGHVGFLEGPDPGSHPGPDQTEHAPYLQKLVPV</sequence>
<evidence type="ECO:0000256" key="1">
    <source>
        <dbReference type="SAM" id="MobiDB-lite"/>
    </source>
</evidence>
<evidence type="ECO:0000313" key="2">
    <source>
        <dbReference type="EMBL" id="ELQ42140.1"/>
    </source>
</evidence>
<dbReference type="EMBL" id="JH793341">
    <property type="protein sequence ID" value="ELQ42140.1"/>
    <property type="molecule type" value="Genomic_DNA"/>
</dbReference>
<organism evidence="2">
    <name type="scientific">Pyricularia oryzae (strain Y34)</name>
    <name type="common">Rice blast fungus</name>
    <name type="synonym">Magnaporthe oryzae</name>
    <dbReference type="NCBI Taxonomy" id="1143189"/>
    <lineage>
        <taxon>Eukaryota</taxon>
        <taxon>Fungi</taxon>
        <taxon>Dikarya</taxon>
        <taxon>Ascomycota</taxon>
        <taxon>Pezizomycotina</taxon>
        <taxon>Sordariomycetes</taxon>
        <taxon>Sordariomycetidae</taxon>
        <taxon>Magnaporthales</taxon>
        <taxon>Pyriculariaceae</taxon>
        <taxon>Pyricularia</taxon>
    </lineage>
</organism>
<reference evidence="2" key="1">
    <citation type="journal article" date="2012" name="PLoS Genet.">
        <title>Comparative analysis of the genomes of two field isolates of the rice blast fungus Magnaporthe oryzae.</title>
        <authorList>
            <person name="Xue M."/>
            <person name="Yang J."/>
            <person name="Li Z."/>
            <person name="Hu S."/>
            <person name="Yao N."/>
            <person name="Dean R.A."/>
            <person name="Zhao W."/>
            <person name="Shen M."/>
            <person name="Zhang H."/>
            <person name="Li C."/>
            <person name="Liu L."/>
            <person name="Cao L."/>
            <person name="Xu X."/>
            <person name="Xing Y."/>
            <person name="Hsiang T."/>
            <person name="Zhang Z."/>
            <person name="Xu J.R."/>
            <person name="Peng Y.L."/>
        </authorList>
    </citation>
    <scope>NUCLEOTIDE SEQUENCE</scope>
    <source>
        <strain evidence="2">Y34</strain>
    </source>
</reference>
<dbReference type="AlphaFoldDB" id="A0AA97P507"/>
<protein>
    <submittedName>
        <fullName evidence="2">Uncharacterized protein</fullName>
    </submittedName>
</protein>
<feature type="region of interest" description="Disordered" evidence="1">
    <location>
        <begin position="24"/>
        <end position="54"/>
    </location>
</feature>
<accession>A0AA97P507</accession>
<dbReference type="Proteomes" id="UP000011086">
    <property type="component" value="Unassembled WGS sequence"/>
</dbReference>